<evidence type="ECO:0000256" key="5">
    <source>
        <dbReference type="ARBA" id="ARBA00022679"/>
    </source>
</evidence>
<dbReference type="PROSITE" id="PS50084">
    <property type="entry name" value="KH_TYPE_1"/>
    <property type="match status" value="1"/>
</dbReference>
<keyword evidence="7" id="KW-0548">Nucleotidyltransferase</keyword>
<dbReference type="InterPro" id="IPR015848">
    <property type="entry name" value="PNPase_PH_RNA-bd_bac/org-type"/>
</dbReference>
<evidence type="ECO:0000256" key="6">
    <source>
        <dbReference type="ARBA" id="ARBA00022694"/>
    </source>
</evidence>
<dbReference type="Gene3D" id="3.30.1370.10">
    <property type="entry name" value="K Homology domain, type 1"/>
    <property type="match status" value="1"/>
</dbReference>
<name>A0AAW1R614_9CHLO</name>
<comment type="similarity">
    <text evidence="1">Belongs to the polyribonucleotide nucleotidyltransferase family.</text>
</comment>
<dbReference type="SUPFAM" id="SSF54211">
    <property type="entry name" value="Ribosomal protein S5 domain 2-like"/>
    <property type="match status" value="2"/>
</dbReference>
<keyword evidence="4" id="KW-0698">rRNA processing</keyword>
<evidence type="ECO:0000256" key="2">
    <source>
        <dbReference type="ARBA" id="ARBA00012416"/>
    </source>
</evidence>
<feature type="domain" description="S1 motif" evidence="12">
    <location>
        <begin position="757"/>
        <end position="825"/>
    </location>
</feature>
<comment type="caution">
    <text evidence="13">The sequence shown here is derived from an EMBL/GenBank/DDBJ whole genome shotgun (WGS) entry which is preliminary data.</text>
</comment>
<dbReference type="FunFam" id="3.30.230.70:FF:000001">
    <property type="entry name" value="Polyribonucleotide nucleotidyltransferase"/>
    <property type="match status" value="1"/>
</dbReference>
<dbReference type="Proteomes" id="UP001489004">
    <property type="component" value="Unassembled WGS sequence"/>
</dbReference>
<feature type="domain" description="S1 motif" evidence="12">
    <location>
        <begin position="665"/>
        <end position="734"/>
    </location>
</feature>
<dbReference type="EC" id="2.7.7.8" evidence="2"/>
<evidence type="ECO:0000256" key="9">
    <source>
        <dbReference type="ARBA" id="ARBA00031451"/>
    </source>
</evidence>
<dbReference type="CDD" id="cd11364">
    <property type="entry name" value="RNase_PH_PNPase_2"/>
    <property type="match status" value="1"/>
</dbReference>
<dbReference type="SMART" id="SM00316">
    <property type="entry name" value="S1"/>
    <property type="match status" value="2"/>
</dbReference>
<dbReference type="GO" id="GO:0000965">
    <property type="term" value="P:mitochondrial RNA 3'-end processing"/>
    <property type="evidence" value="ECO:0007669"/>
    <property type="project" value="TreeGrafter"/>
</dbReference>
<dbReference type="Pfam" id="PF00575">
    <property type="entry name" value="S1"/>
    <property type="match status" value="2"/>
</dbReference>
<dbReference type="InterPro" id="IPR001247">
    <property type="entry name" value="ExoRNase_PH_dom1"/>
</dbReference>
<dbReference type="InterPro" id="IPR004087">
    <property type="entry name" value="KH_dom"/>
</dbReference>
<dbReference type="AlphaFoldDB" id="A0AAW1R614"/>
<sequence length="857" mass="91984">MMQNLNKQAWRVFKLEVEVGGRLISIETGEIGRQANGAVLVTDGKTIIYTTACCSDEPQSDGSFVPLQVNYAERFSAAGRTSGAYFKRDGRPKEGEILASRLVDRPIRPMFAEGWSNDTQLLSWVLSYDGNHSPEPLAITAAGAALAVSDIPLKKMVAGVRVGLLPDQGFVINPTEQQRELSRLDMVIAGTAEAVLMVEGYCDFLTEEQVLEAVRAGSEAIATICTAVEEWARAVGKAKRHDVIHPPAHLDDSLEAYAGKQIENAFRIPGKQARGEAVAAIKERVLADFCTVVTDAKNSPLASSKTRSASIDTIDSAESVDDVLDGMAVSAAFKRVQSRIMRRLVVEEGYRVDGRGVREVRPIWSRAGLLPCVHGSALFTRGETQAVAVTTLGSSVAAQKDDRLTNDPDDDLRKFYLNYYFPPSSVGETGRVGGAGRREIGHGMLAERSLNPIIPDEADFPYTIRVESTITESNGSSSMASVCGGCLSLMDAGVPIKRPVAGVAMGLVLEPDGSFVVLTDILGSEDALGDMDFKVAGDQTAITAFQMDIKVEGITVEVMAAALAQASEGRRHILTQMAACSPAPRGALSEYAPRLRQLTVDPDKLGLLIGPGGRTIRGLVEESGVESIKVLDNLTGLVEVNAPSDASLEDALKRIQALLEEPEVGRTYTDCKVMGVEKFGIFVEILPNKQGLVHVSELDSTRVEDPSELFSVGDTLDVKLLDIDAQGRLKLSRRALMEGASGNGATPSAPLPEPVVGQVFREAVVKRVMPYGVFVEYQPTRQGLVHVSELDTAFVGDVASMYQEGDMLDVMMKGMNNGKILLSRKSVLLLDATAEEGPSTPRAVEPALPTLARPSSL</sequence>
<dbReference type="CDD" id="cd02393">
    <property type="entry name" value="KH-I_PNPase"/>
    <property type="match status" value="1"/>
</dbReference>
<dbReference type="InterPro" id="IPR027408">
    <property type="entry name" value="PNPase/RNase_PH_dom_sf"/>
</dbReference>
<dbReference type="InterPro" id="IPR015847">
    <property type="entry name" value="ExoRNase_PH_dom2"/>
</dbReference>
<dbReference type="GO" id="GO:0006364">
    <property type="term" value="P:rRNA processing"/>
    <property type="evidence" value="ECO:0007669"/>
    <property type="project" value="UniProtKB-KW"/>
</dbReference>
<feature type="region of interest" description="Disordered" evidence="11">
    <location>
        <begin position="835"/>
        <end position="857"/>
    </location>
</feature>
<evidence type="ECO:0000256" key="10">
    <source>
        <dbReference type="PROSITE-ProRule" id="PRU00117"/>
    </source>
</evidence>
<dbReference type="SUPFAM" id="SSF46915">
    <property type="entry name" value="Polynucleotide phosphorylase/guanosine pentaphosphate synthase (PNPase/GPSI), domain 3"/>
    <property type="match status" value="1"/>
</dbReference>
<dbReference type="SUPFAM" id="SSF55666">
    <property type="entry name" value="Ribonuclease PH domain 2-like"/>
    <property type="match status" value="2"/>
</dbReference>
<evidence type="ECO:0000313" key="13">
    <source>
        <dbReference type="EMBL" id="KAK9829222.1"/>
    </source>
</evidence>
<evidence type="ECO:0000256" key="11">
    <source>
        <dbReference type="SAM" id="MobiDB-lite"/>
    </source>
</evidence>
<dbReference type="Gene3D" id="2.40.50.140">
    <property type="entry name" value="Nucleic acid-binding proteins"/>
    <property type="match status" value="2"/>
</dbReference>
<evidence type="ECO:0000256" key="7">
    <source>
        <dbReference type="ARBA" id="ARBA00022695"/>
    </source>
</evidence>
<organism evidence="13 14">
    <name type="scientific">[Myrmecia] bisecta</name>
    <dbReference type="NCBI Taxonomy" id="41462"/>
    <lineage>
        <taxon>Eukaryota</taxon>
        <taxon>Viridiplantae</taxon>
        <taxon>Chlorophyta</taxon>
        <taxon>core chlorophytes</taxon>
        <taxon>Trebouxiophyceae</taxon>
        <taxon>Trebouxiales</taxon>
        <taxon>Trebouxiaceae</taxon>
        <taxon>Myrmecia</taxon>
    </lineage>
</organism>
<dbReference type="InterPro" id="IPR036612">
    <property type="entry name" value="KH_dom_type_1_sf"/>
</dbReference>
<dbReference type="GO" id="GO:0004654">
    <property type="term" value="F:polyribonucleotide nucleotidyltransferase activity"/>
    <property type="evidence" value="ECO:0007669"/>
    <property type="project" value="UniProtKB-EC"/>
</dbReference>
<evidence type="ECO:0000259" key="12">
    <source>
        <dbReference type="PROSITE" id="PS50126"/>
    </source>
</evidence>
<keyword evidence="14" id="KW-1185">Reference proteome</keyword>
<proteinExistence type="inferred from homology"/>
<dbReference type="PROSITE" id="PS50126">
    <property type="entry name" value="S1"/>
    <property type="match status" value="2"/>
</dbReference>
<dbReference type="InterPro" id="IPR003029">
    <property type="entry name" value="S1_domain"/>
</dbReference>
<dbReference type="GO" id="GO:0009570">
    <property type="term" value="C:chloroplast stroma"/>
    <property type="evidence" value="ECO:0007669"/>
    <property type="project" value="TreeGrafter"/>
</dbReference>
<dbReference type="InterPro" id="IPR004088">
    <property type="entry name" value="KH_dom_type_1"/>
</dbReference>
<dbReference type="InterPro" id="IPR036345">
    <property type="entry name" value="ExoRNase_PH_dom2_sf"/>
</dbReference>
<dbReference type="EMBL" id="JALJOR010000001">
    <property type="protein sequence ID" value="KAK9829222.1"/>
    <property type="molecule type" value="Genomic_DNA"/>
</dbReference>
<evidence type="ECO:0000256" key="3">
    <source>
        <dbReference type="ARBA" id="ARBA00022490"/>
    </source>
</evidence>
<dbReference type="PANTHER" id="PTHR11252">
    <property type="entry name" value="POLYRIBONUCLEOTIDE NUCLEOTIDYLTRANSFERASE"/>
    <property type="match status" value="1"/>
</dbReference>
<dbReference type="GO" id="GO:0000175">
    <property type="term" value="F:3'-5'-RNA exonuclease activity"/>
    <property type="evidence" value="ECO:0007669"/>
    <property type="project" value="UniProtKB-ARBA"/>
</dbReference>
<evidence type="ECO:0000313" key="14">
    <source>
        <dbReference type="Proteomes" id="UP001489004"/>
    </source>
</evidence>
<dbReference type="NCBIfam" id="NF008805">
    <property type="entry name" value="PRK11824.1"/>
    <property type="match status" value="1"/>
</dbReference>
<dbReference type="Gene3D" id="3.30.230.70">
    <property type="entry name" value="GHMP Kinase, N-terminal domain"/>
    <property type="match status" value="2"/>
</dbReference>
<dbReference type="InterPro" id="IPR036456">
    <property type="entry name" value="PNPase_PH_RNA-bd_sf"/>
</dbReference>
<evidence type="ECO:0000256" key="8">
    <source>
        <dbReference type="ARBA" id="ARBA00022884"/>
    </source>
</evidence>
<dbReference type="GO" id="GO:0005829">
    <property type="term" value="C:cytosol"/>
    <property type="evidence" value="ECO:0007669"/>
    <property type="project" value="TreeGrafter"/>
</dbReference>
<dbReference type="Pfam" id="PF01138">
    <property type="entry name" value="RNase_PH"/>
    <property type="match status" value="2"/>
</dbReference>
<dbReference type="GO" id="GO:0003723">
    <property type="term" value="F:RNA binding"/>
    <property type="evidence" value="ECO:0007669"/>
    <property type="project" value="UniProtKB-UniRule"/>
</dbReference>
<dbReference type="Pfam" id="PF00013">
    <property type="entry name" value="KH_1"/>
    <property type="match status" value="1"/>
</dbReference>
<dbReference type="InterPro" id="IPR020568">
    <property type="entry name" value="Ribosomal_Su5_D2-typ_SF"/>
</dbReference>
<dbReference type="GO" id="GO:0008033">
    <property type="term" value="P:tRNA processing"/>
    <property type="evidence" value="ECO:0007669"/>
    <property type="project" value="UniProtKB-KW"/>
</dbReference>
<keyword evidence="6" id="KW-0819">tRNA processing</keyword>
<dbReference type="FunFam" id="3.30.1370.10:FF:000001">
    <property type="entry name" value="Polyribonucleotide nucleotidyltransferase"/>
    <property type="match status" value="1"/>
</dbReference>
<dbReference type="SMART" id="SM00322">
    <property type="entry name" value="KH"/>
    <property type="match status" value="1"/>
</dbReference>
<dbReference type="SUPFAM" id="SSF50249">
    <property type="entry name" value="Nucleic acid-binding proteins"/>
    <property type="match status" value="2"/>
</dbReference>
<dbReference type="GO" id="GO:0005739">
    <property type="term" value="C:mitochondrion"/>
    <property type="evidence" value="ECO:0007669"/>
    <property type="project" value="TreeGrafter"/>
</dbReference>
<keyword evidence="8 10" id="KW-0694">RNA-binding</keyword>
<dbReference type="HAMAP" id="MF_01595">
    <property type="entry name" value="PNPase"/>
    <property type="match status" value="1"/>
</dbReference>
<dbReference type="PANTHER" id="PTHR11252:SF0">
    <property type="entry name" value="POLYRIBONUCLEOTIDE NUCLEOTIDYLTRANSFERASE 1, MITOCHONDRIAL"/>
    <property type="match status" value="1"/>
</dbReference>
<dbReference type="InterPro" id="IPR012340">
    <property type="entry name" value="NA-bd_OB-fold"/>
</dbReference>
<gene>
    <name evidence="13" type="ORF">WJX72_004572</name>
</gene>
<keyword evidence="3" id="KW-0963">Cytoplasm</keyword>
<evidence type="ECO:0000256" key="1">
    <source>
        <dbReference type="ARBA" id="ARBA00007404"/>
    </source>
</evidence>
<dbReference type="Pfam" id="PF03725">
    <property type="entry name" value="RNase_PH_C"/>
    <property type="match status" value="1"/>
</dbReference>
<keyword evidence="5" id="KW-0808">Transferase</keyword>
<evidence type="ECO:0000256" key="4">
    <source>
        <dbReference type="ARBA" id="ARBA00022552"/>
    </source>
</evidence>
<accession>A0AAW1R614</accession>
<reference evidence="13 14" key="1">
    <citation type="journal article" date="2024" name="Nat. Commun.">
        <title>Phylogenomics reveals the evolutionary origins of lichenization in chlorophyte algae.</title>
        <authorList>
            <person name="Puginier C."/>
            <person name="Libourel C."/>
            <person name="Otte J."/>
            <person name="Skaloud P."/>
            <person name="Haon M."/>
            <person name="Grisel S."/>
            <person name="Petersen M."/>
            <person name="Berrin J.G."/>
            <person name="Delaux P.M."/>
            <person name="Dal Grande F."/>
            <person name="Keller J."/>
        </authorList>
    </citation>
    <scope>NUCLEOTIDE SEQUENCE [LARGE SCALE GENOMIC DNA]</scope>
    <source>
        <strain evidence="13 14">SAG 2043</strain>
    </source>
</reference>
<dbReference type="Pfam" id="PF03726">
    <property type="entry name" value="PNPase"/>
    <property type="match status" value="1"/>
</dbReference>
<dbReference type="GO" id="GO:0000958">
    <property type="term" value="P:mitochondrial mRNA catabolic process"/>
    <property type="evidence" value="ECO:0007669"/>
    <property type="project" value="TreeGrafter"/>
</dbReference>
<dbReference type="NCBIfam" id="TIGR03591">
    <property type="entry name" value="polynuc_phos"/>
    <property type="match status" value="1"/>
</dbReference>
<dbReference type="InterPro" id="IPR012162">
    <property type="entry name" value="PNPase"/>
</dbReference>
<protein>
    <recommendedName>
        <fullName evidence="2">polyribonucleotide nucleotidyltransferase</fullName>
        <ecNumber evidence="2">2.7.7.8</ecNumber>
    </recommendedName>
    <alternativeName>
        <fullName evidence="9">Polynucleotide phosphorylase 1</fullName>
    </alternativeName>
</protein>
<dbReference type="SUPFAM" id="SSF54791">
    <property type="entry name" value="Eukaryotic type KH-domain (KH-domain type I)"/>
    <property type="match status" value="1"/>
</dbReference>